<gene>
    <name evidence="2" type="ORF">SAMN02745118_00317</name>
</gene>
<evidence type="ECO:0000313" key="2">
    <source>
        <dbReference type="EMBL" id="SJZ32376.1"/>
    </source>
</evidence>
<dbReference type="InterPro" id="IPR007294">
    <property type="entry name" value="DUF401"/>
</dbReference>
<feature type="transmembrane region" description="Helical" evidence="1">
    <location>
        <begin position="273"/>
        <end position="291"/>
    </location>
</feature>
<feature type="transmembrane region" description="Helical" evidence="1">
    <location>
        <begin position="212"/>
        <end position="230"/>
    </location>
</feature>
<reference evidence="3" key="1">
    <citation type="submission" date="2017-02" db="EMBL/GenBank/DDBJ databases">
        <authorList>
            <person name="Varghese N."/>
            <person name="Submissions S."/>
        </authorList>
    </citation>
    <scope>NUCLEOTIDE SEQUENCE [LARGE SCALE GENOMIC DNA]</scope>
    <source>
        <strain evidence="3">ATCC BAA-73</strain>
    </source>
</reference>
<keyword evidence="1" id="KW-0472">Membrane</keyword>
<feature type="transmembrane region" description="Helical" evidence="1">
    <location>
        <begin position="171"/>
        <end position="191"/>
    </location>
</feature>
<feature type="transmembrane region" description="Helical" evidence="1">
    <location>
        <begin position="387"/>
        <end position="408"/>
    </location>
</feature>
<dbReference type="EMBL" id="FUWM01000004">
    <property type="protein sequence ID" value="SJZ32376.1"/>
    <property type="molecule type" value="Genomic_DNA"/>
</dbReference>
<keyword evidence="3" id="KW-1185">Reference proteome</keyword>
<feature type="transmembrane region" description="Helical" evidence="1">
    <location>
        <begin position="311"/>
        <end position="337"/>
    </location>
</feature>
<dbReference type="PANTHER" id="PTHR39556:SF1">
    <property type="entry name" value="PROTEIN, PUTATIVE-RELATED"/>
    <property type="match status" value="1"/>
</dbReference>
<dbReference type="Pfam" id="PF04165">
    <property type="entry name" value="DUF401"/>
    <property type="match status" value="1"/>
</dbReference>
<feature type="transmembrane region" description="Helical" evidence="1">
    <location>
        <begin position="349"/>
        <end position="367"/>
    </location>
</feature>
<keyword evidence="1" id="KW-1133">Transmembrane helix</keyword>
<proteinExistence type="predicted"/>
<feature type="transmembrane region" description="Helical" evidence="1">
    <location>
        <begin position="138"/>
        <end position="159"/>
    </location>
</feature>
<dbReference type="RefSeq" id="WP_078808844.1">
    <property type="nucleotide sequence ID" value="NZ_FUWM01000004.1"/>
</dbReference>
<feature type="transmembrane region" description="Helical" evidence="1">
    <location>
        <begin position="28"/>
        <end position="50"/>
    </location>
</feature>
<dbReference type="AlphaFoldDB" id="A0A1T4JQC5"/>
<feature type="transmembrane region" description="Helical" evidence="1">
    <location>
        <begin position="57"/>
        <end position="75"/>
    </location>
</feature>
<organism evidence="2 3">
    <name type="scientific">Selenihalanaerobacter shriftii</name>
    <dbReference type="NCBI Taxonomy" id="142842"/>
    <lineage>
        <taxon>Bacteria</taxon>
        <taxon>Bacillati</taxon>
        <taxon>Bacillota</taxon>
        <taxon>Clostridia</taxon>
        <taxon>Halanaerobiales</taxon>
        <taxon>Halobacteroidaceae</taxon>
        <taxon>Selenihalanaerobacter</taxon>
    </lineage>
</organism>
<name>A0A1T4JQC5_9FIRM</name>
<keyword evidence="1" id="KW-0812">Transmembrane</keyword>
<protein>
    <recommendedName>
        <fullName evidence="4">DUF401 family protein</fullName>
    </recommendedName>
</protein>
<dbReference type="OrthoDB" id="367235at2"/>
<feature type="transmembrane region" description="Helical" evidence="1">
    <location>
        <begin position="95"/>
        <end position="117"/>
    </location>
</feature>
<dbReference type="STRING" id="142842.SAMN02745118_00317"/>
<evidence type="ECO:0000313" key="3">
    <source>
        <dbReference type="Proteomes" id="UP000190625"/>
    </source>
</evidence>
<sequence length="409" mass="44097">MELVGVLLGFVAILILNSRKVNMGLSLIIGSIVAGLFSGMSIKMIGITIFDSVVEPVALQLIIVVTVVSGLGYILKETGDLNNMIDALISLVKDGKILSMLLPALIGTLAVPGGAILSAPMVNESGDRIDLDKGRKTAINLFFRHILLFVYPLYGALILTADMFSVEKIFIIKYNALVMLGGVVAAYFAFFNSSHQENEENKEGRNNTMQDLSTFLISFLPILTIIILAIVFKVPFYLATIAGVLIAVSKNMPDGNFVKEYSKRLKDFLVKGVNYKMPVLIIGVMAFKAVVEGSGAVNGVADFLTSTGLPLSLMITVLGLITGYLTGMTMAAMGILIPIFMPVMPPEAIGAYITLLFTTAFVGYLISPIHLCLALTKEYFESRFKSVYLLTAIPGAVMIIIALIQVMVS</sequence>
<dbReference type="Proteomes" id="UP000190625">
    <property type="component" value="Unassembled WGS sequence"/>
</dbReference>
<evidence type="ECO:0000256" key="1">
    <source>
        <dbReference type="SAM" id="Phobius"/>
    </source>
</evidence>
<dbReference type="PANTHER" id="PTHR39556">
    <property type="entry name" value="PROTEIN, PUTATIVE-RELATED"/>
    <property type="match status" value="1"/>
</dbReference>
<evidence type="ECO:0008006" key="4">
    <source>
        <dbReference type="Google" id="ProtNLM"/>
    </source>
</evidence>
<accession>A0A1T4JQC5</accession>